<evidence type="ECO:0000313" key="3">
    <source>
        <dbReference type="Proteomes" id="UP000807306"/>
    </source>
</evidence>
<feature type="transmembrane region" description="Helical" evidence="1">
    <location>
        <begin position="49"/>
        <end position="73"/>
    </location>
</feature>
<dbReference type="Proteomes" id="UP000807306">
    <property type="component" value="Unassembled WGS sequence"/>
</dbReference>
<organism evidence="2 3">
    <name type="scientific">Crepidotus variabilis</name>
    <dbReference type="NCBI Taxonomy" id="179855"/>
    <lineage>
        <taxon>Eukaryota</taxon>
        <taxon>Fungi</taxon>
        <taxon>Dikarya</taxon>
        <taxon>Basidiomycota</taxon>
        <taxon>Agaricomycotina</taxon>
        <taxon>Agaricomycetes</taxon>
        <taxon>Agaricomycetidae</taxon>
        <taxon>Agaricales</taxon>
        <taxon>Agaricineae</taxon>
        <taxon>Crepidotaceae</taxon>
        <taxon>Crepidotus</taxon>
    </lineage>
</organism>
<gene>
    <name evidence="2" type="ORF">CPB83DRAFT_848945</name>
</gene>
<reference evidence="2" key="1">
    <citation type="submission" date="2020-11" db="EMBL/GenBank/DDBJ databases">
        <authorList>
            <consortium name="DOE Joint Genome Institute"/>
            <person name="Ahrendt S."/>
            <person name="Riley R."/>
            <person name="Andreopoulos W."/>
            <person name="Labutti K."/>
            <person name="Pangilinan J."/>
            <person name="Ruiz-Duenas F.J."/>
            <person name="Barrasa J.M."/>
            <person name="Sanchez-Garcia M."/>
            <person name="Camarero S."/>
            <person name="Miyauchi S."/>
            <person name="Serrano A."/>
            <person name="Linde D."/>
            <person name="Babiker R."/>
            <person name="Drula E."/>
            <person name="Ayuso-Fernandez I."/>
            <person name="Pacheco R."/>
            <person name="Padilla G."/>
            <person name="Ferreira P."/>
            <person name="Barriuso J."/>
            <person name="Kellner H."/>
            <person name="Castanera R."/>
            <person name="Alfaro M."/>
            <person name="Ramirez L."/>
            <person name="Pisabarro A.G."/>
            <person name="Kuo A."/>
            <person name="Tritt A."/>
            <person name="Lipzen A."/>
            <person name="He G."/>
            <person name="Yan M."/>
            <person name="Ng V."/>
            <person name="Cullen D."/>
            <person name="Martin F."/>
            <person name="Rosso M.-N."/>
            <person name="Henrissat B."/>
            <person name="Hibbett D."/>
            <person name="Martinez A.T."/>
            <person name="Grigoriev I.V."/>
        </authorList>
    </citation>
    <scope>NUCLEOTIDE SEQUENCE</scope>
    <source>
        <strain evidence="2">CBS 506.95</strain>
    </source>
</reference>
<evidence type="ECO:0000313" key="2">
    <source>
        <dbReference type="EMBL" id="KAF9531388.1"/>
    </source>
</evidence>
<dbReference type="OrthoDB" id="3357408at2759"/>
<accession>A0A9P6EM57</accession>
<feature type="transmembrane region" description="Helical" evidence="1">
    <location>
        <begin position="249"/>
        <end position="268"/>
    </location>
</feature>
<comment type="caution">
    <text evidence="2">The sequence shown here is derived from an EMBL/GenBank/DDBJ whole genome shotgun (WGS) entry which is preliminary data.</text>
</comment>
<feature type="transmembrane region" description="Helical" evidence="1">
    <location>
        <begin position="12"/>
        <end position="37"/>
    </location>
</feature>
<keyword evidence="3" id="KW-1185">Reference proteome</keyword>
<feature type="transmembrane region" description="Helical" evidence="1">
    <location>
        <begin position="130"/>
        <end position="153"/>
    </location>
</feature>
<dbReference type="AlphaFoldDB" id="A0A9P6EM57"/>
<feature type="transmembrane region" description="Helical" evidence="1">
    <location>
        <begin position="173"/>
        <end position="198"/>
    </location>
</feature>
<name>A0A9P6EM57_9AGAR</name>
<proteinExistence type="predicted"/>
<keyword evidence="1" id="KW-0472">Membrane</keyword>
<feature type="transmembrane region" description="Helical" evidence="1">
    <location>
        <begin position="219"/>
        <end position="243"/>
    </location>
</feature>
<dbReference type="EMBL" id="MU157835">
    <property type="protein sequence ID" value="KAF9531388.1"/>
    <property type="molecule type" value="Genomic_DNA"/>
</dbReference>
<keyword evidence="1" id="KW-0812">Transmembrane</keyword>
<keyword evidence="1" id="KW-1133">Transmembrane helix</keyword>
<evidence type="ECO:0000256" key="1">
    <source>
        <dbReference type="SAM" id="Phobius"/>
    </source>
</evidence>
<sequence length="321" mass="36163">MSESFPVTEARLTAVFLEAICFGVLVVNFGFCLHALFHHGGQSRRFSEVNWLMVLVTTSSLIIGAFNLSIGFYHNLRIFVLLQGKKDPEEEFSNISDWINVARTITTHLQVLLGDAILIYRCWILWQRSFLAIFLPSILWSGALSMAIWVTYIELTIKTKLLISGQVLMPAITTFWALTITLNILTTTLLVYAIWIVEVNNKRLRISRQGSSPSSLGQIIRYIIESGLLYTITSLMTFITVVTHSNGNYVITSAEIMIVPIAFNLIIIRTAHIDDTAQQRTFGDVEPSSSLHFSPFQGLSQVSEVVTQDILKDYMVEYKSA</sequence>
<protein>
    <submittedName>
        <fullName evidence="2">Uncharacterized protein</fullName>
    </submittedName>
</protein>
<feature type="transmembrane region" description="Helical" evidence="1">
    <location>
        <begin position="105"/>
        <end position="123"/>
    </location>
</feature>